<keyword evidence="7" id="KW-0325">Glycoprotein</keyword>
<evidence type="ECO:0000256" key="1">
    <source>
        <dbReference type="ARBA" id="ARBA00004479"/>
    </source>
</evidence>
<dbReference type="EMBL" id="JASDAP010000024">
    <property type="protein sequence ID" value="KAK1881520.1"/>
    <property type="molecule type" value="Genomic_DNA"/>
</dbReference>
<dbReference type="InterPro" id="IPR003531">
    <property type="entry name" value="Hempt_rcpt_S_F1_CS"/>
</dbReference>
<keyword evidence="5 9" id="KW-0472">Membrane</keyword>
<dbReference type="PANTHER" id="PTHR23037">
    <property type="entry name" value="CYTOKINE RECEPTOR"/>
    <property type="match status" value="1"/>
</dbReference>
<sequence>MDGRSPLRMKLLIVFLLVSTNIVCLHGHNTTGAVAVPHCVTDYLYTITCSLSMAPSDSNFSYWLTFQKRKKKELVCMLKNTDGGYFCSFKRNNMRFHDKESHKISLCYNQTDGSKSCEELVDKYRPVDHIKPNAPCCLTVRHNASQHHFTWNSTYEFVPFSNLVDSLKFQLQFYRKGVAQNESTLPVTNLDCSVDDQHFYPDTEYAARVRTSPDQQYYKGEWSDWSPEVYWKTEEAVNDPPPYTFLLGLGKVLIPLFVLVPFTLIFVWAPVKKWRKGAFIPTPAPYFHTLYNEYQGDFKSWVVTHEHTADVLKAEETLQIDTLTKCEVVEENEECQPQVFHHFREGSTYSNISDPGCDASMLGVPYAVSTLPPGYPAEGDSGCWLERDPPWYCNEYCTLSTFQQGSPVTAEDHGSLKSHTCPTGIIRGGRDQSMSSV</sequence>
<dbReference type="Proteomes" id="UP001228049">
    <property type="component" value="Unassembled WGS sequence"/>
</dbReference>
<evidence type="ECO:0000256" key="3">
    <source>
        <dbReference type="ARBA" id="ARBA00022729"/>
    </source>
</evidence>
<evidence type="ECO:0000256" key="10">
    <source>
        <dbReference type="SAM" id="SignalP"/>
    </source>
</evidence>
<accession>A0AAD9BD01</accession>
<feature type="domain" description="Fibronectin type-III" evidence="11">
    <location>
        <begin position="131"/>
        <end position="236"/>
    </location>
</feature>
<gene>
    <name evidence="12" type="ORF">KUDE01_024685</name>
</gene>
<evidence type="ECO:0000259" key="11">
    <source>
        <dbReference type="PROSITE" id="PS50853"/>
    </source>
</evidence>
<evidence type="ECO:0000256" key="7">
    <source>
        <dbReference type="ARBA" id="ARBA00023180"/>
    </source>
</evidence>
<keyword evidence="3 10" id="KW-0732">Signal</keyword>
<evidence type="ECO:0000256" key="9">
    <source>
        <dbReference type="SAM" id="Phobius"/>
    </source>
</evidence>
<dbReference type="CDD" id="cd00063">
    <property type="entry name" value="FN3"/>
    <property type="match status" value="1"/>
</dbReference>
<proteinExistence type="predicted"/>
<dbReference type="Gene3D" id="2.60.40.10">
    <property type="entry name" value="Immunoglobulins"/>
    <property type="match status" value="1"/>
</dbReference>
<dbReference type="InterPro" id="IPR036116">
    <property type="entry name" value="FN3_sf"/>
</dbReference>
<evidence type="ECO:0000256" key="2">
    <source>
        <dbReference type="ARBA" id="ARBA00022692"/>
    </source>
</evidence>
<dbReference type="GO" id="GO:0009897">
    <property type="term" value="C:external side of plasma membrane"/>
    <property type="evidence" value="ECO:0007669"/>
    <property type="project" value="TreeGrafter"/>
</dbReference>
<evidence type="ECO:0000313" key="13">
    <source>
        <dbReference type="Proteomes" id="UP001228049"/>
    </source>
</evidence>
<dbReference type="InterPro" id="IPR003961">
    <property type="entry name" value="FN3_dom"/>
</dbReference>
<feature type="chain" id="PRO_5042134143" evidence="10">
    <location>
        <begin position="28"/>
        <end position="437"/>
    </location>
</feature>
<dbReference type="SUPFAM" id="SSF49265">
    <property type="entry name" value="Fibronectin type III"/>
    <property type="match status" value="1"/>
</dbReference>
<keyword evidence="13" id="KW-1185">Reference proteome</keyword>
<organism evidence="12 13">
    <name type="scientific">Dissostichus eleginoides</name>
    <name type="common">Patagonian toothfish</name>
    <name type="synonym">Dissostichus amissus</name>
    <dbReference type="NCBI Taxonomy" id="100907"/>
    <lineage>
        <taxon>Eukaryota</taxon>
        <taxon>Metazoa</taxon>
        <taxon>Chordata</taxon>
        <taxon>Craniata</taxon>
        <taxon>Vertebrata</taxon>
        <taxon>Euteleostomi</taxon>
        <taxon>Actinopterygii</taxon>
        <taxon>Neopterygii</taxon>
        <taxon>Teleostei</taxon>
        <taxon>Neoteleostei</taxon>
        <taxon>Acanthomorphata</taxon>
        <taxon>Eupercaria</taxon>
        <taxon>Perciformes</taxon>
        <taxon>Notothenioidei</taxon>
        <taxon>Nototheniidae</taxon>
        <taxon>Dissostichus</taxon>
    </lineage>
</organism>
<keyword evidence="4 9" id="KW-1133">Transmembrane helix</keyword>
<evidence type="ECO:0000256" key="8">
    <source>
        <dbReference type="SAM" id="MobiDB-lite"/>
    </source>
</evidence>
<comment type="caution">
    <text evidence="12">The sequence shown here is derived from an EMBL/GenBank/DDBJ whole genome shotgun (WGS) entry which is preliminary data.</text>
</comment>
<dbReference type="PROSITE" id="PS01355">
    <property type="entry name" value="HEMATOPO_REC_S_F1"/>
    <property type="match status" value="1"/>
</dbReference>
<feature type="signal peptide" evidence="10">
    <location>
        <begin position="1"/>
        <end position="27"/>
    </location>
</feature>
<protein>
    <submittedName>
        <fullName evidence="12">Interleukin-21 receptor</fullName>
    </submittedName>
</protein>
<evidence type="ECO:0000256" key="6">
    <source>
        <dbReference type="ARBA" id="ARBA00023170"/>
    </source>
</evidence>
<evidence type="ECO:0000313" key="12">
    <source>
        <dbReference type="EMBL" id="KAK1881520.1"/>
    </source>
</evidence>
<dbReference type="PROSITE" id="PS50853">
    <property type="entry name" value="FN3"/>
    <property type="match status" value="1"/>
</dbReference>
<reference evidence="12" key="1">
    <citation type="submission" date="2023-04" db="EMBL/GenBank/DDBJ databases">
        <title>Chromosome-level genome of Chaenocephalus aceratus.</title>
        <authorList>
            <person name="Park H."/>
        </authorList>
    </citation>
    <scope>NUCLEOTIDE SEQUENCE</scope>
    <source>
        <strain evidence="12">DE</strain>
        <tissue evidence="12">Muscle</tissue>
    </source>
</reference>
<dbReference type="InterPro" id="IPR013783">
    <property type="entry name" value="Ig-like_fold"/>
</dbReference>
<dbReference type="GO" id="GO:0004896">
    <property type="term" value="F:cytokine receptor activity"/>
    <property type="evidence" value="ECO:0007669"/>
    <property type="project" value="InterPro"/>
</dbReference>
<dbReference type="AlphaFoldDB" id="A0AAD9BD01"/>
<keyword evidence="2 9" id="KW-0812">Transmembrane</keyword>
<comment type="subcellular location">
    <subcellularLocation>
        <location evidence="1">Membrane</location>
        <topology evidence="1">Single-pass type I membrane protein</topology>
    </subcellularLocation>
</comment>
<name>A0AAD9BD01_DISEL</name>
<feature type="region of interest" description="Disordered" evidence="8">
    <location>
        <begin position="410"/>
        <end position="437"/>
    </location>
</feature>
<keyword evidence="6 12" id="KW-0675">Receptor</keyword>
<dbReference type="PANTHER" id="PTHR23037:SF7">
    <property type="entry name" value="INTERLEUKIN-21 RECEPTOR"/>
    <property type="match status" value="1"/>
</dbReference>
<evidence type="ECO:0000256" key="4">
    <source>
        <dbReference type="ARBA" id="ARBA00022989"/>
    </source>
</evidence>
<evidence type="ECO:0000256" key="5">
    <source>
        <dbReference type="ARBA" id="ARBA00023136"/>
    </source>
</evidence>
<feature type="transmembrane region" description="Helical" evidence="9">
    <location>
        <begin position="245"/>
        <end position="269"/>
    </location>
</feature>